<dbReference type="FunFam" id="2.40.70.10:FF:000044">
    <property type="entry name" value="Lysosomal aspartic protease"/>
    <property type="match status" value="1"/>
</dbReference>
<evidence type="ECO:0000256" key="7">
    <source>
        <dbReference type="ARBA" id="ARBA00023180"/>
    </source>
</evidence>
<reference evidence="14 15" key="1">
    <citation type="journal article" date="2018" name="Plant J.">
        <title>Genome sequences of Chlorella sorokiniana UTEX 1602 and Micractinium conductrix SAG 241.80: implications to maltose excretion by a green alga.</title>
        <authorList>
            <person name="Arriola M.B."/>
            <person name="Velmurugan N."/>
            <person name="Zhang Y."/>
            <person name="Plunkett M.H."/>
            <person name="Hondzo H."/>
            <person name="Barney B.M."/>
        </authorList>
    </citation>
    <scope>NUCLEOTIDE SEQUENCE [LARGE SCALE GENOMIC DNA]</scope>
    <source>
        <strain evidence="15">UTEX 1602</strain>
    </source>
</reference>
<dbReference type="AlphaFoldDB" id="A0A2P6TZD0"/>
<dbReference type="GO" id="GO:0006508">
    <property type="term" value="P:proteolysis"/>
    <property type="evidence" value="ECO:0007669"/>
    <property type="project" value="UniProtKB-KW"/>
</dbReference>
<accession>A0A2P6TZD0</accession>
<evidence type="ECO:0000313" key="15">
    <source>
        <dbReference type="Proteomes" id="UP000239899"/>
    </source>
</evidence>
<feature type="active site" evidence="8">
    <location>
        <position position="275"/>
    </location>
</feature>
<dbReference type="PRINTS" id="PR00792">
    <property type="entry name" value="PEPSIN"/>
</dbReference>
<dbReference type="Proteomes" id="UP000239899">
    <property type="component" value="Unassembled WGS sequence"/>
</dbReference>
<name>A0A2P6TZD0_CHLSO</name>
<keyword evidence="3 12" id="KW-0732">Signal</keyword>
<evidence type="ECO:0000256" key="10">
    <source>
        <dbReference type="RuleBase" id="RU000454"/>
    </source>
</evidence>
<gene>
    <name evidence="14" type="ORF">C2E21_2587</name>
</gene>
<dbReference type="InterPro" id="IPR001969">
    <property type="entry name" value="Aspartic_peptidase_AS"/>
</dbReference>
<feature type="disulfide bond" evidence="9">
    <location>
        <begin position="266"/>
        <end position="270"/>
    </location>
</feature>
<dbReference type="GO" id="GO:0004190">
    <property type="term" value="F:aspartic-type endopeptidase activity"/>
    <property type="evidence" value="ECO:0007669"/>
    <property type="project" value="UniProtKB-KW"/>
</dbReference>
<feature type="chain" id="PRO_5015165623" evidence="12">
    <location>
        <begin position="18"/>
        <end position="572"/>
    </location>
</feature>
<keyword evidence="4 10" id="KW-0064">Aspartyl protease</keyword>
<dbReference type="InterPro" id="IPR011001">
    <property type="entry name" value="Saposin-like"/>
</dbReference>
<feature type="active site" evidence="8">
    <location>
        <position position="88"/>
    </location>
</feature>
<dbReference type="GO" id="GO:0006629">
    <property type="term" value="P:lipid metabolic process"/>
    <property type="evidence" value="ECO:0007669"/>
    <property type="project" value="InterPro"/>
</dbReference>
<dbReference type="PROSITE" id="PS00141">
    <property type="entry name" value="ASP_PROTEASE"/>
    <property type="match status" value="2"/>
</dbReference>
<keyword evidence="7" id="KW-0325">Glycoprotein</keyword>
<dbReference type="OrthoDB" id="771136at2759"/>
<dbReference type="InterPro" id="IPR021109">
    <property type="entry name" value="Peptidase_aspartic_dom_sf"/>
</dbReference>
<protein>
    <submittedName>
        <fullName evidence="14">Aspartic ase A2 isoform X1</fullName>
    </submittedName>
</protein>
<dbReference type="PANTHER" id="PTHR47966">
    <property type="entry name" value="BETA-SITE APP-CLEAVING ENZYME, ISOFORM A-RELATED"/>
    <property type="match status" value="1"/>
</dbReference>
<dbReference type="SUPFAM" id="SSF50630">
    <property type="entry name" value="Acid proteases"/>
    <property type="match status" value="1"/>
</dbReference>
<evidence type="ECO:0000256" key="4">
    <source>
        <dbReference type="ARBA" id="ARBA00022750"/>
    </source>
</evidence>
<dbReference type="STRING" id="3076.A0A2P6TZD0"/>
<dbReference type="Pfam" id="PF00026">
    <property type="entry name" value="Asp"/>
    <property type="match status" value="2"/>
</dbReference>
<evidence type="ECO:0000256" key="9">
    <source>
        <dbReference type="PIRSR" id="PIRSR601461-2"/>
    </source>
</evidence>
<keyword evidence="6 9" id="KW-1015">Disulfide bond</keyword>
<keyword evidence="2 10" id="KW-0645">Protease</keyword>
<evidence type="ECO:0000256" key="8">
    <source>
        <dbReference type="PIRSR" id="PIRSR601461-1"/>
    </source>
</evidence>
<dbReference type="PROSITE" id="PS51767">
    <property type="entry name" value="PEPTIDASE_A1"/>
    <property type="match status" value="1"/>
</dbReference>
<evidence type="ECO:0000256" key="5">
    <source>
        <dbReference type="ARBA" id="ARBA00022801"/>
    </source>
</evidence>
<evidence type="ECO:0000256" key="6">
    <source>
        <dbReference type="ARBA" id="ARBA00023157"/>
    </source>
</evidence>
<proteinExistence type="inferred from homology"/>
<keyword evidence="15" id="KW-1185">Reference proteome</keyword>
<sequence>MRLIALALLAAAAVATAAPLRLSLRKLPLVPEVHRRHHANRTALLTQQRVDGEGNQGTDIPITNFMDAQYYGEIGLGTPPQKFQVIFDTGSSNLWVPSSKCSYFSIPCYLHSKYTAEKSSTYREDGRDFDIQYGSGRLSGFLSKDTLTMGDLKVQGQIFAEAVMEPSLSFIAARFDGILGMGFPEISVGKVQPPFQNMLAQGLLPEPVFSFWLNRKDESDVGGELVLGGVDPAHFKGEHTWVPVSRRGFWQFKMDSMEIEGSGTFCSGGCQAIADTGTSLLVGPPEVIDEINTAIGAEPVLVQQCKAMVHEYLPEIIKLINNIPLHLSQAQLFLRQATSRFTALTPQIIKLINNMPPLALCQSIGLCGASGNGDDARVLSKSAQYRRLLKMYGSKSTGGQEAPLVVDGVQAAAEQAQQAQQGEQAQQGDHSTRGSDGGAANDGCQMCQYVVQYVKIALASNETIAQIMHNLDRACETFAFGSGGEAVVDCAKLHTMPSITFNIAGKPFTLHPDQYVLKIDTGMGDAQCVSGFMGLDVPPPLGPLWILGDMFIGPYHTVFDYGNERVGFAPAA</sequence>
<dbReference type="PANTHER" id="PTHR47966:SF51">
    <property type="entry name" value="BETA-SITE APP-CLEAVING ENZYME, ISOFORM A-RELATED"/>
    <property type="match status" value="1"/>
</dbReference>
<dbReference type="InterPro" id="IPR008138">
    <property type="entry name" value="SapB_2"/>
</dbReference>
<feature type="signal peptide" evidence="12">
    <location>
        <begin position="1"/>
        <end position="17"/>
    </location>
</feature>
<evidence type="ECO:0000256" key="12">
    <source>
        <dbReference type="SAM" id="SignalP"/>
    </source>
</evidence>
<dbReference type="FunFam" id="2.40.70.10:FF:000009">
    <property type="entry name" value="Aspartic proteinase A1"/>
    <property type="match status" value="1"/>
</dbReference>
<comment type="caution">
    <text evidence="14">The sequence shown here is derived from an EMBL/GenBank/DDBJ whole genome shotgun (WGS) entry which is preliminary data.</text>
</comment>
<feature type="region of interest" description="Disordered" evidence="11">
    <location>
        <begin position="416"/>
        <end position="438"/>
    </location>
</feature>
<feature type="compositionally biased region" description="Low complexity" evidence="11">
    <location>
        <begin position="416"/>
        <end position="428"/>
    </location>
</feature>
<dbReference type="InterPro" id="IPR001461">
    <property type="entry name" value="Aspartic_peptidase_A1"/>
</dbReference>
<dbReference type="Pfam" id="PF03489">
    <property type="entry name" value="SapB_2"/>
    <property type="match status" value="1"/>
</dbReference>
<evidence type="ECO:0000256" key="1">
    <source>
        <dbReference type="ARBA" id="ARBA00007447"/>
    </source>
</evidence>
<evidence type="ECO:0000256" key="2">
    <source>
        <dbReference type="ARBA" id="ARBA00022670"/>
    </source>
</evidence>
<evidence type="ECO:0000259" key="13">
    <source>
        <dbReference type="PROSITE" id="PS51767"/>
    </source>
</evidence>
<organism evidence="14 15">
    <name type="scientific">Chlorella sorokiniana</name>
    <name type="common">Freshwater green alga</name>
    <dbReference type="NCBI Taxonomy" id="3076"/>
    <lineage>
        <taxon>Eukaryota</taxon>
        <taxon>Viridiplantae</taxon>
        <taxon>Chlorophyta</taxon>
        <taxon>core chlorophytes</taxon>
        <taxon>Trebouxiophyceae</taxon>
        <taxon>Chlorellales</taxon>
        <taxon>Chlorellaceae</taxon>
        <taxon>Chlorella clade</taxon>
        <taxon>Chlorella</taxon>
    </lineage>
</organism>
<evidence type="ECO:0000313" key="14">
    <source>
        <dbReference type="EMBL" id="PRW59390.1"/>
    </source>
</evidence>
<dbReference type="Gene3D" id="1.10.225.10">
    <property type="entry name" value="Saposin-like"/>
    <property type="match status" value="1"/>
</dbReference>
<dbReference type="EMBL" id="LHPG02000004">
    <property type="protein sequence ID" value="PRW59390.1"/>
    <property type="molecule type" value="Genomic_DNA"/>
</dbReference>
<evidence type="ECO:0000256" key="11">
    <source>
        <dbReference type="SAM" id="MobiDB-lite"/>
    </source>
</evidence>
<dbReference type="SUPFAM" id="SSF47862">
    <property type="entry name" value="Saposin"/>
    <property type="match status" value="1"/>
</dbReference>
<dbReference type="Gene3D" id="2.40.70.10">
    <property type="entry name" value="Acid Proteases"/>
    <property type="match status" value="2"/>
</dbReference>
<dbReference type="InterPro" id="IPR033121">
    <property type="entry name" value="PEPTIDASE_A1"/>
</dbReference>
<comment type="similarity">
    <text evidence="1 10">Belongs to the peptidase A1 family.</text>
</comment>
<keyword evidence="5 10" id="KW-0378">Hydrolase</keyword>
<feature type="domain" description="Peptidase A1" evidence="13">
    <location>
        <begin position="70"/>
        <end position="569"/>
    </location>
</feature>
<evidence type="ECO:0000256" key="3">
    <source>
        <dbReference type="ARBA" id="ARBA00022729"/>
    </source>
</evidence>
<feature type="disulfide bond" evidence="9">
    <location>
        <begin position="101"/>
        <end position="108"/>
    </location>
</feature>